<feature type="region of interest" description="Disordered" evidence="1">
    <location>
        <begin position="1"/>
        <end position="228"/>
    </location>
</feature>
<protein>
    <recommendedName>
        <fullName evidence="2">RFX-type winged-helix domain-containing protein</fullName>
    </recommendedName>
</protein>
<feature type="compositionally biased region" description="Low complexity" evidence="1">
    <location>
        <begin position="81"/>
        <end position="113"/>
    </location>
</feature>
<feature type="region of interest" description="Disordered" evidence="1">
    <location>
        <begin position="916"/>
        <end position="935"/>
    </location>
</feature>
<dbReference type="EMBL" id="KV454542">
    <property type="protein sequence ID" value="ODV66271.1"/>
    <property type="molecule type" value="Genomic_DNA"/>
</dbReference>
<dbReference type="RefSeq" id="XP_020075338.1">
    <property type="nucleotide sequence ID" value="XM_020220183.1"/>
</dbReference>
<dbReference type="GeneID" id="30994733"/>
<dbReference type="Gene3D" id="1.10.10.10">
    <property type="entry name" value="Winged helix-like DNA-binding domain superfamily/Winged helix DNA-binding domain"/>
    <property type="match status" value="1"/>
</dbReference>
<feature type="compositionally biased region" description="Low complexity" evidence="1">
    <location>
        <begin position="922"/>
        <end position="935"/>
    </location>
</feature>
<evidence type="ECO:0000256" key="1">
    <source>
        <dbReference type="SAM" id="MobiDB-lite"/>
    </source>
</evidence>
<feature type="region of interest" description="Disordered" evidence="1">
    <location>
        <begin position="645"/>
        <end position="683"/>
    </location>
</feature>
<name>A0A1E4RGD4_9ASCO</name>
<feature type="domain" description="RFX-type winged-helix" evidence="2">
    <location>
        <begin position="529"/>
        <end position="619"/>
    </location>
</feature>
<dbReference type="GO" id="GO:0006355">
    <property type="term" value="P:regulation of DNA-templated transcription"/>
    <property type="evidence" value="ECO:0007669"/>
    <property type="project" value="InterPro"/>
</dbReference>
<dbReference type="InterPro" id="IPR036390">
    <property type="entry name" value="WH_DNA-bd_sf"/>
</dbReference>
<gene>
    <name evidence="3" type="ORF">HYPBUDRAFT_149147</name>
</gene>
<dbReference type="AlphaFoldDB" id="A0A1E4RGD4"/>
<reference evidence="4" key="1">
    <citation type="submission" date="2016-05" db="EMBL/GenBank/DDBJ databases">
        <title>Comparative genomics of biotechnologically important yeasts.</title>
        <authorList>
            <consortium name="DOE Joint Genome Institute"/>
            <person name="Riley R."/>
            <person name="Haridas S."/>
            <person name="Wolfe K.H."/>
            <person name="Lopes M.R."/>
            <person name="Hittinger C.T."/>
            <person name="Goker M."/>
            <person name="Salamov A."/>
            <person name="Wisecaver J."/>
            <person name="Long T.M."/>
            <person name="Aerts A.L."/>
            <person name="Barry K."/>
            <person name="Choi C."/>
            <person name="Clum A."/>
            <person name="Coughlan A.Y."/>
            <person name="Deshpande S."/>
            <person name="Douglass A.P."/>
            <person name="Hanson S.J."/>
            <person name="Klenk H.-P."/>
            <person name="Labutti K."/>
            <person name="Lapidus A."/>
            <person name="Lindquist E."/>
            <person name="Lipzen A."/>
            <person name="Meier-Kolthoff J.P."/>
            <person name="Ohm R.A."/>
            <person name="Otillar R.P."/>
            <person name="Pangilinan J."/>
            <person name="Peng Y."/>
            <person name="Rokas A."/>
            <person name="Rosa C.A."/>
            <person name="Scheuner C."/>
            <person name="Sibirny A.A."/>
            <person name="Slot J.C."/>
            <person name="Stielow J.B."/>
            <person name="Sun H."/>
            <person name="Kurtzman C.P."/>
            <person name="Blackwell M."/>
            <person name="Grigoriev I.V."/>
            <person name="Jeffries T.W."/>
        </authorList>
    </citation>
    <scope>NUCLEOTIDE SEQUENCE [LARGE SCALE GENOMIC DNA]</scope>
    <source>
        <strain evidence="4">NRRL Y-1933</strain>
    </source>
</reference>
<feature type="compositionally biased region" description="Low complexity" evidence="1">
    <location>
        <begin position="645"/>
        <end position="656"/>
    </location>
</feature>
<dbReference type="InterPro" id="IPR036388">
    <property type="entry name" value="WH-like_DNA-bd_sf"/>
</dbReference>
<accession>A0A1E4RGD4</accession>
<evidence type="ECO:0000259" key="2">
    <source>
        <dbReference type="PROSITE" id="PS51526"/>
    </source>
</evidence>
<feature type="compositionally biased region" description="Basic residues" evidence="1">
    <location>
        <begin position="657"/>
        <end position="670"/>
    </location>
</feature>
<organism evidence="3 4">
    <name type="scientific">Hyphopichia burtonii NRRL Y-1933</name>
    <dbReference type="NCBI Taxonomy" id="984485"/>
    <lineage>
        <taxon>Eukaryota</taxon>
        <taxon>Fungi</taxon>
        <taxon>Dikarya</taxon>
        <taxon>Ascomycota</taxon>
        <taxon>Saccharomycotina</taxon>
        <taxon>Pichiomycetes</taxon>
        <taxon>Debaryomycetaceae</taxon>
        <taxon>Hyphopichia</taxon>
    </lineage>
</organism>
<feature type="compositionally biased region" description="Polar residues" evidence="1">
    <location>
        <begin position="121"/>
        <end position="142"/>
    </location>
</feature>
<dbReference type="Proteomes" id="UP000095085">
    <property type="component" value="Unassembled WGS sequence"/>
</dbReference>
<dbReference type="GO" id="GO:0003677">
    <property type="term" value="F:DNA binding"/>
    <property type="evidence" value="ECO:0007669"/>
    <property type="project" value="InterPro"/>
</dbReference>
<proteinExistence type="predicted"/>
<feature type="compositionally biased region" description="Low complexity" evidence="1">
    <location>
        <begin position="151"/>
        <end position="192"/>
    </location>
</feature>
<dbReference type="PROSITE" id="PS51526">
    <property type="entry name" value="RFX_DBD"/>
    <property type="match status" value="1"/>
</dbReference>
<keyword evidence="4" id="KW-1185">Reference proteome</keyword>
<feature type="compositionally biased region" description="Low complexity" evidence="1">
    <location>
        <begin position="201"/>
        <end position="223"/>
    </location>
</feature>
<dbReference type="Pfam" id="PF02257">
    <property type="entry name" value="RFX_DNA_binding"/>
    <property type="match status" value="1"/>
</dbReference>
<dbReference type="InterPro" id="IPR003150">
    <property type="entry name" value="DNA-bd_RFX"/>
</dbReference>
<sequence length="1132" mass="127148">MSNKPPATAYPHKRQKSSLLNAGYYFSDSTTSTTPQQSNNQNPPPHTVPNTHTQHSNASPTIDESIYDNEDPYNPLNYSFPPNQNSSQQQLQHEQQTLQPQSNQQAPSSQQHTTIHHSHSLSAPQQLSAPSSVGPSLSQSARASPVRQPLSTSTAAPTTALNTTHTSAELAVPSSSNNNSSSATGHMSASSTLASLPHPLSSSTTASGIGNSSSNNNPGIGSSLLHNNHHPTIATAANSFIEPSHNHHNSIPSNPASASTSFFYPSHYQNSVYGSSSSDPPYAFTSSFNNNNNNNNSGGNSMLESNLYQSFTYPRISSHSTSNTTHPNYYEPNKYKHSKNNLSISSHFNFINLNDNQGPTSNLGTSSLGNTNSFASPSVITDPKRYGSALPPTLPPAPPPQSTANIINELIMNLASVDGSNINNYLLTILYKLNFPLPIDDFYNLLYNNDKLASLMQITLPQKIDKTLINSTIPNASVDVINQLLNVFKKPDSLGNFYPNLINKENKLMNINYHELLRTFLAIKILFDILIQIPMNSPDEPQNYTIPRLSIYKTYYIICQKLILQYPSSSNTTNEQQKLILGQSKLGKLIKLVYPNLMIKRLGSRGESKYNYLGVIWNDNIVNEEVKDLCNNNELLDLNDIFNGQRKQQQQQQQQHPHLHHHSHHRRKSSRISVSSSRRKRSFDDTNQLESIVSPELSFIQSTNKFPSNIEFTVLSTINDHNKSGDPNSNWFDLAKFKIYSKLSQYNITFVTIEDVFLNNVNMLEKDSLLKNLFSRIIHPLVESVAISSESNDGEISEEHQNVDLNLYLIIIIELLPYLLLIKSSTEINFLKNLRYNLLYLISNLEGELSRIDENEVFSHKNSSIFLLILKKLINLNDLLITFIKLIIKDNSVNKSAMAVDIENFFVDANMSKKPYDNSRNSSVSDDLLGRSSVSSSSATLTSNRIEDHYQDPFNMNFKNILSSDLIYTLIGYNFDPTLNNELKSSISLYFINQEINLIDNFFKKDLLNFLTNDNETIGNEIESDIADEIHKDSMILSAKELKKLNSLIYLIDTKLLSENFKSKYPILVYNNYINFILNDLLKYIFIKQQQQISSQSSQDNKNSFGNWWVFNSFIQEYLSLLGEIVGLSDLL</sequence>
<evidence type="ECO:0000313" key="3">
    <source>
        <dbReference type="EMBL" id="ODV66271.1"/>
    </source>
</evidence>
<feature type="compositionally biased region" description="Low complexity" evidence="1">
    <location>
        <begin position="29"/>
        <end position="41"/>
    </location>
</feature>
<dbReference type="OrthoDB" id="4084610at2759"/>
<dbReference type="STRING" id="984485.A0A1E4RGD4"/>
<dbReference type="SUPFAM" id="SSF46785">
    <property type="entry name" value="Winged helix' DNA-binding domain"/>
    <property type="match status" value="1"/>
</dbReference>
<evidence type="ECO:0000313" key="4">
    <source>
        <dbReference type="Proteomes" id="UP000095085"/>
    </source>
</evidence>